<feature type="binding site" evidence="11">
    <location>
        <position position="79"/>
    </location>
    <ligand>
        <name>FMN</name>
        <dbReference type="ChEBI" id="CHEBI:58210"/>
    </ligand>
</feature>
<dbReference type="PANTHER" id="PTHR43665">
    <property type="entry name" value="ISOPENTENYL-DIPHOSPHATE DELTA-ISOMERASE"/>
    <property type="match status" value="1"/>
</dbReference>
<feature type="binding site" evidence="11">
    <location>
        <position position="174"/>
    </location>
    <ligand>
        <name>Mg(2+)</name>
        <dbReference type="ChEBI" id="CHEBI:18420"/>
    </ligand>
</feature>
<feature type="binding site" evidence="11">
    <location>
        <begin position="110"/>
        <end position="112"/>
    </location>
    <ligand>
        <name>substrate</name>
    </ligand>
</feature>
<evidence type="ECO:0000256" key="4">
    <source>
        <dbReference type="ARBA" id="ARBA00022643"/>
    </source>
</evidence>
<feature type="domain" description="FMN-dependent dehydrogenase" evidence="12">
    <location>
        <begin position="190"/>
        <end position="351"/>
    </location>
</feature>
<comment type="caution">
    <text evidence="11">Lacks conserved residue(s) required for the propagation of feature annotation.</text>
</comment>
<dbReference type="PIRSF" id="PIRSF003314">
    <property type="entry name" value="IPP_isomerase"/>
    <property type="match status" value="1"/>
</dbReference>
<evidence type="ECO:0000256" key="6">
    <source>
        <dbReference type="ARBA" id="ARBA00022842"/>
    </source>
</evidence>
<protein>
    <recommendedName>
        <fullName evidence="11">Isopentenyl-diphosphate delta-isomerase</fullName>
        <shortName evidence="11">IPP isomerase</shortName>
        <ecNumber evidence="11">5.3.3.2</ecNumber>
    </recommendedName>
    <alternativeName>
        <fullName evidence="11">Isopentenyl diphosphate:dimethylallyl diphosphate isomerase</fullName>
    </alternativeName>
    <alternativeName>
        <fullName evidence="11">Isopentenyl pyrophosphate isomerase</fullName>
    </alternativeName>
    <alternativeName>
        <fullName evidence="11">Type 2 isopentenyl diphosphate isomerase</fullName>
        <shortName evidence="11">IDI-2</shortName>
    </alternativeName>
</protein>
<dbReference type="HAMAP" id="MF_00354">
    <property type="entry name" value="Idi_2"/>
    <property type="match status" value="1"/>
</dbReference>
<keyword evidence="8 11" id="KW-0414">Isoprene biosynthesis</keyword>
<dbReference type="InterPro" id="IPR013785">
    <property type="entry name" value="Aldolase_TIM"/>
</dbReference>
<keyword evidence="2 11" id="KW-0963">Cytoplasm</keyword>
<feature type="binding site" evidence="11">
    <location>
        <position position="138"/>
    </location>
    <ligand>
        <name>FMN</name>
        <dbReference type="ChEBI" id="CHEBI:58210"/>
    </ligand>
</feature>
<comment type="cofactor">
    <cofactor evidence="1 11">
        <name>FMN</name>
        <dbReference type="ChEBI" id="CHEBI:58210"/>
    </cofactor>
</comment>
<evidence type="ECO:0000256" key="2">
    <source>
        <dbReference type="ARBA" id="ARBA00022490"/>
    </source>
</evidence>
<evidence type="ECO:0000259" key="12">
    <source>
        <dbReference type="Pfam" id="PF01070"/>
    </source>
</evidence>
<evidence type="ECO:0000313" key="14">
    <source>
        <dbReference type="Proteomes" id="UP001596047"/>
    </source>
</evidence>
<dbReference type="InterPro" id="IPR000262">
    <property type="entry name" value="FMN-dep_DH"/>
</dbReference>
<dbReference type="Pfam" id="PF01070">
    <property type="entry name" value="FMN_dh"/>
    <property type="match status" value="1"/>
</dbReference>
<comment type="cofactor">
    <cofactor evidence="11">
        <name>NADPH</name>
        <dbReference type="ChEBI" id="CHEBI:57783"/>
    </cofactor>
</comment>
<comment type="caution">
    <text evidence="13">The sequence shown here is derived from an EMBL/GenBank/DDBJ whole genome shotgun (WGS) entry which is preliminary data.</text>
</comment>
<feature type="binding site" evidence="11">
    <location>
        <position position="205"/>
    </location>
    <ligand>
        <name>FMN</name>
        <dbReference type="ChEBI" id="CHEBI:58210"/>
    </ligand>
</feature>
<reference evidence="14" key="1">
    <citation type="journal article" date="2019" name="Int. J. Syst. Evol. Microbiol.">
        <title>The Global Catalogue of Microorganisms (GCM) 10K type strain sequencing project: providing services to taxonomists for standard genome sequencing and annotation.</title>
        <authorList>
            <consortium name="The Broad Institute Genomics Platform"/>
            <consortium name="The Broad Institute Genome Sequencing Center for Infectious Disease"/>
            <person name="Wu L."/>
            <person name="Ma J."/>
        </authorList>
    </citation>
    <scope>NUCLEOTIDE SEQUENCE [LARGE SCALE GENOMIC DNA]</scope>
    <source>
        <strain evidence="14">CGMCC 1.3240</strain>
    </source>
</reference>
<evidence type="ECO:0000256" key="1">
    <source>
        <dbReference type="ARBA" id="ARBA00001917"/>
    </source>
</evidence>
<feature type="binding site" evidence="11">
    <location>
        <position position="110"/>
    </location>
    <ligand>
        <name>FMN</name>
        <dbReference type="ChEBI" id="CHEBI:58210"/>
    </ligand>
</feature>
<dbReference type="NCBIfam" id="TIGR02151">
    <property type="entry name" value="IPP_isom_2"/>
    <property type="match status" value="1"/>
</dbReference>
<organism evidence="13 14">
    <name type="scientific">Paenibacillus solisilvae</name>
    <dbReference type="NCBI Taxonomy" id="2486751"/>
    <lineage>
        <taxon>Bacteria</taxon>
        <taxon>Bacillati</taxon>
        <taxon>Bacillota</taxon>
        <taxon>Bacilli</taxon>
        <taxon>Bacillales</taxon>
        <taxon>Paenibacillaceae</taxon>
        <taxon>Paenibacillus</taxon>
    </lineage>
</organism>
<keyword evidence="14" id="KW-1185">Reference proteome</keyword>
<dbReference type="GO" id="GO:0004452">
    <property type="term" value="F:isopentenyl-diphosphate delta-isomerase activity"/>
    <property type="evidence" value="ECO:0007669"/>
    <property type="project" value="UniProtKB-EC"/>
</dbReference>
<dbReference type="SMART" id="SM01240">
    <property type="entry name" value="IMPDH"/>
    <property type="match status" value="1"/>
</dbReference>
<keyword evidence="5 11" id="KW-0479">Metal-binding</keyword>
<evidence type="ECO:0000256" key="11">
    <source>
        <dbReference type="HAMAP-Rule" id="MF_00354"/>
    </source>
</evidence>
<feature type="binding site" evidence="11">
    <location>
        <begin position="21"/>
        <end position="22"/>
    </location>
    <ligand>
        <name>substrate</name>
    </ligand>
</feature>
<keyword evidence="9 11" id="KW-0413">Isomerase</keyword>
<comment type="cofactor">
    <cofactor evidence="11">
        <name>Mg(2+)</name>
        <dbReference type="ChEBI" id="CHEBI:18420"/>
    </cofactor>
</comment>
<comment type="subcellular location">
    <subcellularLocation>
        <location evidence="11">Cytoplasm</location>
    </subcellularLocation>
</comment>
<proteinExistence type="inferred from homology"/>
<feature type="binding site" evidence="11">
    <location>
        <position position="173"/>
    </location>
    <ligand>
        <name>substrate</name>
    </ligand>
</feature>
<comment type="catalytic activity">
    <reaction evidence="11">
        <text>isopentenyl diphosphate = dimethylallyl diphosphate</text>
        <dbReference type="Rhea" id="RHEA:23284"/>
        <dbReference type="ChEBI" id="CHEBI:57623"/>
        <dbReference type="ChEBI" id="CHEBI:128769"/>
        <dbReference type="EC" id="5.3.3.2"/>
    </reaction>
</comment>
<dbReference type="CDD" id="cd02811">
    <property type="entry name" value="IDI-2_FMN"/>
    <property type="match status" value="1"/>
</dbReference>
<evidence type="ECO:0000256" key="9">
    <source>
        <dbReference type="ARBA" id="ARBA00023235"/>
    </source>
</evidence>
<evidence type="ECO:0000256" key="10">
    <source>
        <dbReference type="ARBA" id="ARBA00025810"/>
    </source>
</evidence>
<keyword evidence="3 11" id="KW-0285">Flavoprotein</keyword>
<dbReference type="Proteomes" id="UP001596047">
    <property type="component" value="Unassembled WGS sequence"/>
</dbReference>
<feature type="binding site" evidence="11">
    <location>
        <begin position="80"/>
        <end position="82"/>
    </location>
    <ligand>
        <name>FMN</name>
        <dbReference type="ChEBI" id="CHEBI:58210"/>
    </ligand>
</feature>
<evidence type="ECO:0000256" key="8">
    <source>
        <dbReference type="ARBA" id="ARBA00023229"/>
    </source>
</evidence>
<name>A0ABW0W441_9BACL</name>
<feature type="binding site" evidence="11">
    <location>
        <position position="235"/>
    </location>
    <ligand>
        <name>FMN</name>
        <dbReference type="ChEBI" id="CHEBI:58210"/>
    </ligand>
</feature>
<dbReference type="EMBL" id="JBHSOW010000079">
    <property type="protein sequence ID" value="MFC5651521.1"/>
    <property type="molecule type" value="Genomic_DNA"/>
</dbReference>
<comment type="function">
    <text evidence="11">Involved in the biosynthesis of isoprenoids. Catalyzes the 1,3-allylic rearrangement of the homoallylic substrate isopentenyl (IPP) to its allylic isomer, dimethylallyl diphosphate (DMAPP).</text>
</comment>
<comment type="subunit">
    <text evidence="10 11">Homooctamer. Dimer of tetramers.</text>
</comment>
<accession>A0ABW0W441</accession>
<dbReference type="RefSeq" id="WP_379190149.1">
    <property type="nucleotide sequence ID" value="NZ_JBHSOW010000079.1"/>
</dbReference>
<keyword evidence="4 11" id="KW-0288">FMN</keyword>
<evidence type="ECO:0000256" key="7">
    <source>
        <dbReference type="ARBA" id="ARBA00022857"/>
    </source>
</evidence>
<dbReference type="InterPro" id="IPR011179">
    <property type="entry name" value="IPdP_isomerase"/>
</dbReference>
<dbReference type="EC" id="5.3.3.2" evidence="11"/>
<dbReference type="SUPFAM" id="SSF51395">
    <property type="entry name" value="FMN-linked oxidoreductases"/>
    <property type="match status" value="1"/>
</dbReference>
<comment type="similarity">
    <text evidence="11">Belongs to the IPP isomerase type 2 family.</text>
</comment>
<keyword evidence="6 11" id="KW-0460">Magnesium</keyword>
<gene>
    <name evidence="11 13" type="primary">fni</name>
    <name evidence="13" type="ORF">ACFPYJ_20870</name>
</gene>
<evidence type="ECO:0000256" key="3">
    <source>
        <dbReference type="ARBA" id="ARBA00022630"/>
    </source>
</evidence>
<keyword evidence="7 11" id="KW-0521">NADP</keyword>
<dbReference type="PANTHER" id="PTHR43665:SF1">
    <property type="entry name" value="ISOPENTENYL-DIPHOSPHATE DELTA-ISOMERASE"/>
    <property type="match status" value="1"/>
</dbReference>
<sequence>MAEDRTDGPDNEEQYKTTVKRKGEHIRICLQEQVQSVGVDTGFGRYRFRHAALPEISFQEIDTAASFLGKSLRAPLLVSSMTGGTGEASAINRRLAEAAEARGWAMGLGSMRAAIENERLADTFDVRREAPTIPLIANLGAVQLNYGYGVDECRRTVELAGADGLVLHLNSLQEVFQPEGNTDFRGLLARIGEVCRYAGVPVGIKEVGWGIDAGAAAALAAVGVAFIDVAGAGGTSWSQVEKYRSSDPLREKAAEAFADWGIPTAECVRDVRAALPEACIIASGGMCSGADAAKALALGADLAGYGRMLLSGAAKRDDYTSGLHAQMEQIEFELRTAMFGIGVRTIGELRATDRLTER</sequence>
<evidence type="ECO:0000313" key="13">
    <source>
        <dbReference type="EMBL" id="MFC5651521.1"/>
    </source>
</evidence>
<dbReference type="Gene3D" id="3.20.20.70">
    <property type="entry name" value="Aldolase class I"/>
    <property type="match status" value="1"/>
</dbReference>
<evidence type="ECO:0000256" key="5">
    <source>
        <dbReference type="ARBA" id="ARBA00022723"/>
    </source>
</evidence>